<reference evidence="3 4" key="1">
    <citation type="journal article" date="2014" name="BMC Genomics">
        <title>Comparison of environmental and isolate Sulfobacillus genomes reveals diverse carbon, sulfur, nitrogen, and hydrogen metabolisms.</title>
        <authorList>
            <person name="Justice N.B."/>
            <person name="Norman A."/>
            <person name="Brown C.T."/>
            <person name="Singh A."/>
            <person name="Thomas B.C."/>
            <person name="Banfield J.F."/>
        </authorList>
    </citation>
    <scope>NUCLEOTIDE SEQUENCE [LARGE SCALE GENOMIC DNA]</scope>
    <source>
        <strain evidence="3">AMDSBA3</strain>
    </source>
</reference>
<dbReference type="AlphaFoldDB" id="A0A2T2WMM4"/>
<dbReference type="Proteomes" id="UP000241848">
    <property type="component" value="Unassembled WGS sequence"/>
</dbReference>
<dbReference type="InterPro" id="IPR011067">
    <property type="entry name" value="Plasmid_toxin/cell-grow_inhib"/>
</dbReference>
<evidence type="ECO:0000313" key="3">
    <source>
        <dbReference type="EMBL" id="PSR23487.1"/>
    </source>
</evidence>
<dbReference type="GO" id="GO:0003677">
    <property type="term" value="F:DNA binding"/>
    <property type="evidence" value="ECO:0007669"/>
    <property type="project" value="InterPro"/>
</dbReference>
<protein>
    <submittedName>
        <fullName evidence="3">Uncharacterized protein</fullName>
    </submittedName>
</protein>
<evidence type="ECO:0000256" key="2">
    <source>
        <dbReference type="ARBA" id="ARBA00022649"/>
    </source>
</evidence>
<dbReference type="SUPFAM" id="SSF50118">
    <property type="entry name" value="Cell growth inhibitor/plasmid maintenance toxic component"/>
    <property type="match status" value="1"/>
</dbReference>
<comment type="similarity">
    <text evidence="1">Belongs to the PemK/MazF family.</text>
</comment>
<name>A0A2T2WMM4_9FIRM</name>
<dbReference type="InterPro" id="IPR003477">
    <property type="entry name" value="PemK-like"/>
</dbReference>
<evidence type="ECO:0000256" key="1">
    <source>
        <dbReference type="ARBA" id="ARBA00007521"/>
    </source>
</evidence>
<accession>A0A2T2WMM4</accession>
<proteinExistence type="inferred from homology"/>
<dbReference type="EMBL" id="PXYV01000005">
    <property type="protein sequence ID" value="PSR23487.1"/>
    <property type="molecule type" value="Genomic_DNA"/>
</dbReference>
<gene>
    <name evidence="3" type="ORF">C7B45_02810</name>
</gene>
<dbReference type="Gene3D" id="2.30.30.110">
    <property type="match status" value="1"/>
</dbReference>
<dbReference type="Pfam" id="PF02452">
    <property type="entry name" value="PemK_toxin"/>
    <property type="match status" value="1"/>
</dbReference>
<comment type="caution">
    <text evidence="3">The sequence shown here is derived from an EMBL/GenBank/DDBJ whole genome shotgun (WGS) entry which is preliminary data.</text>
</comment>
<organism evidence="3 4">
    <name type="scientific">Sulfobacillus acidophilus</name>
    <dbReference type="NCBI Taxonomy" id="53633"/>
    <lineage>
        <taxon>Bacteria</taxon>
        <taxon>Bacillati</taxon>
        <taxon>Bacillota</taxon>
        <taxon>Clostridia</taxon>
        <taxon>Eubacteriales</taxon>
        <taxon>Clostridiales Family XVII. Incertae Sedis</taxon>
        <taxon>Sulfobacillus</taxon>
    </lineage>
</organism>
<sequence>MVLLSNDQVSVDTGLYIACMITSHAPRDLWNVELLAWKEAGLLFPSVVRCPKVFGLDHILILRCLGPLPTSDWTRVQSRFRAALA</sequence>
<evidence type="ECO:0000313" key="4">
    <source>
        <dbReference type="Proteomes" id="UP000241848"/>
    </source>
</evidence>
<keyword evidence="2" id="KW-1277">Toxin-antitoxin system</keyword>